<reference evidence="3 4" key="1">
    <citation type="journal article" date="2019" name="ISME J.">
        <title>Genome analyses of uncultured TG2/ZB3 bacteria in 'Margulisbacteria' specifically attached to ectosymbiotic spirochetes of protists in the termite gut.</title>
        <authorList>
            <person name="Utami Y.D."/>
            <person name="Kuwahara H."/>
            <person name="Igai K."/>
            <person name="Murakami T."/>
            <person name="Sugaya K."/>
            <person name="Morikawa T."/>
            <person name="Nagura Y."/>
            <person name="Yuki M."/>
            <person name="Deevong P."/>
            <person name="Inoue T."/>
            <person name="Kihara K."/>
            <person name="Lo N."/>
            <person name="Yamada A."/>
            <person name="Ohkuma M."/>
            <person name="Hongoh Y."/>
        </authorList>
    </citation>
    <scope>NUCLEOTIDE SEQUENCE [LARGE SCALE GENOMIC DNA]</scope>
    <source>
        <strain evidence="3">RsDinE6-01</strain>
    </source>
</reference>
<evidence type="ECO:0000259" key="2">
    <source>
        <dbReference type="Pfam" id="PF12849"/>
    </source>
</evidence>
<evidence type="ECO:0000313" key="3">
    <source>
        <dbReference type="EMBL" id="GBR77477.1"/>
    </source>
</evidence>
<evidence type="ECO:0000256" key="1">
    <source>
        <dbReference type="ARBA" id="ARBA00022729"/>
    </source>
</evidence>
<organism evidence="3 4">
    <name type="scientific">Candidatus Termititenax dinenymphae</name>
    <dbReference type="NCBI Taxonomy" id="2218523"/>
    <lineage>
        <taxon>Bacteria</taxon>
        <taxon>Bacillati</taxon>
        <taxon>Candidatus Margulisiibacteriota</taxon>
        <taxon>Candidatus Termititenacia</taxon>
        <taxon>Candidatus Termititenacales</taxon>
        <taxon>Candidatus Termititenacaceae</taxon>
        <taxon>Candidatus Termititenax</taxon>
    </lineage>
</organism>
<dbReference type="AlphaFoldDB" id="A0A388TJI4"/>
<proteinExistence type="predicted"/>
<comment type="caution">
    <text evidence="3">The sequence shown here is derived from an EMBL/GenBank/DDBJ whole genome shotgun (WGS) entry which is preliminary data.</text>
</comment>
<dbReference type="InterPro" id="IPR050811">
    <property type="entry name" value="Phosphate_ABC_transporter"/>
</dbReference>
<dbReference type="Pfam" id="PF12849">
    <property type="entry name" value="PBP_like_2"/>
    <property type="match status" value="1"/>
</dbReference>
<keyword evidence="1" id="KW-0732">Signal</keyword>
<dbReference type="PANTHER" id="PTHR30570">
    <property type="entry name" value="PERIPLASMIC PHOSPHATE BINDING COMPONENT OF PHOSPHATE ABC TRANSPORTER"/>
    <property type="match status" value="1"/>
</dbReference>
<name>A0A388TJI4_9BACT</name>
<sequence length="340" mass="38211">MKKILLSVLILACFCFSKLSKEEDALPIVYEQHPDQRPDFGLGEHYGYSILYKYAVSQDATLSFEKDYPRMHAALAFENIMEAFIATLYDQGKYPRSFDVLHNVHACTGTSPEAYADLLSGEVDVIFCFEPSVQQLWLAADQGVSYNLTPIGREAFVFFVNPGNPVKSLTSAQVRDIYSGKITNWRTVGGKDAPIRAFQRPKNSGSQTILEKIMDGTPLMTPATENYHIAMFEIVEAAANYRNGENALGYSFLSYATNLWKQREASDPRTVKLLTFDGVAPTIENIRNGTYPFVQDFYAITLSGRETPNTKKFVEWIISPQGQDLIQHAGYVPVHDAWPE</sequence>
<gene>
    <name evidence="3" type="primary">pstS</name>
    <name evidence="3" type="ORF">RDn1_136</name>
</gene>
<dbReference type="PANTHER" id="PTHR30570:SF1">
    <property type="entry name" value="PHOSPHATE-BINDING PROTEIN PSTS"/>
    <property type="match status" value="1"/>
</dbReference>
<feature type="domain" description="PBP" evidence="2">
    <location>
        <begin position="108"/>
        <end position="320"/>
    </location>
</feature>
<dbReference type="SUPFAM" id="SSF53850">
    <property type="entry name" value="Periplasmic binding protein-like II"/>
    <property type="match status" value="1"/>
</dbReference>
<evidence type="ECO:0000313" key="4">
    <source>
        <dbReference type="Proteomes" id="UP000282196"/>
    </source>
</evidence>
<dbReference type="Proteomes" id="UP000282196">
    <property type="component" value="Unassembled WGS sequence"/>
</dbReference>
<accession>A0A388TJI4</accession>
<dbReference type="Gene3D" id="3.40.190.10">
    <property type="entry name" value="Periplasmic binding protein-like II"/>
    <property type="match status" value="2"/>
</dbReference>
<dbReference type="EMBL" id="BGZP01000002">
    <property type="protein sequence ID" value="GBR77477.1"/>
    <property type="molecule type" value="Genomic_DNA"/>
</dbReference>
<dbReference type="InterPro" id="IPR024370">
    <property type="entry name" value="PBP_domain"/>
</dbReference>
<protein>
    <submittedName>
        <fullName evidence="3">Phosphate transport system substrate-binding protein PstS</fullName>
    </submittedName>
</protein>
<keyword evidence="4" id="KW-1185">Reference proteome</keyword>